<dbReference type="AlphaFoldDB" id="A0A1I3TN17"/>
<feature type="domain" description="Insertion element IS402-like" evidence="2">
    <location>
        <begin position="13"/>
        <end position="71"/>
    </location>
</feature>
<keyword evidence="4" id="KW-1185">Reference proteome</keyword>
<dbReference type="EMBL" id="FOQD01000031">
    <property type="protein sequence ID" value="SFJ70937.1"/>
    <property type="molecule type" value="Genomic_DNA"/>
</dbReference>
<evidence type="ECO:0000313" key="4">
    <source>
        <dbReference type="Proteomes" id="UP000199518"/>
    </source>
</evidence>
<dbReference type="InterPro" id="IPR025161">
    <property type="entry name" value="IS402-like_dom"/>
</dbReference>
<dbReference type="PANTHER" id="PTHR46637:SF1">
    <property type="entry name" value="BLL5188 PROTEIN"/>
    <property type="match status" value="1"/>
</dbReference>
<dbReference type="Pfam" id="PF13340">
    <property type="entry name" value="DUF4096"/>
    <property type="match status" value="1"/>
</dbReference>
<proteinExistence type="predicted"/>
<organism evidence="3 4">
    <name type="scientific">Planctomicrobium piriforme</name>
    <dbReference type="NCBI Taxonomy" id="1576369"/>
    <lineage>
        <taxon>Bacteria</taxon>
        <taxon>Pseudomonadati</taxon>
        <taxon>Planctomycetota</taxon>
        <taxon>Planctomycetia</taxon>
        <taxon>Planctomycetales</taxon>
        <taxon>Planctomycetaceae</taxon>
        <taxon>Planctomicrobium</taxon>
    </lineage>
</organism>
<dbReference type="STRING" id="1576369.SAMN05421753_13113"/>
<dbReference type="PANTHER" id="PTHR46637">
    <property type="entry name" value="TIS1421-TRANSPOSASE PROTEIN A"/>
    <property type="match status" value="1"/>
</dbReference>
<evidence type="ECO:0000259" key="2">
    <source>
        <dbReference type="Pfam" id="PF13340"/>
    </source>
</evidence>
<gene>
    <name evidence="3" type="ORF">SAMN05421753_13113</name>
</gene>
<dbReference type="OrthoDB" id="215598at2"/>
<accession>A0A1I3TN17</accession>
<reference evidence="4" key="1">
    <citation type="submission" date="2016-10" db="EMBL/GenBank/DDBJ databases">
        <authorList>
            <person name="Varghese N."/>
            <person name="Submissions S."/>
        </authorList>
    </citation>
    <scope>NUCLEOTIDE SEQUENCE [LARGE SCALE GENOMIC DNA]</scope>
    <source>
        <strain evidence="4">DSM 26348</strain>
    </source>
</reference>
<name>A0A1I3TN17_9PLAN</name>
<evidence type="ECO:0000313" key="3">
    <source>
        <dbReference type="EMBL" id="SFJ70937.1"/>
    </source>
</evidence>
<protein>
    <submittedName>
        <fullName evidence="3">Putative transposase of IS4/5 family</fullName>
    </submittedName>
</protein>
<dbReference type="InterPro" id="IPR052909">
    <property type="entry name" value="Transposase_6_like"/>
</dbReference>
<dbReference type="Proteomes" id="UP000199518">
    <property type="component" value="Unassembled WGS sequence"/>
</dbReference>
<sequence>MGSHQTPGPEPLSQPKGGRPPHSNREFLEGILFVLVTGCQWEKSPNCFPSPSTCWRRFDEWTRWGIFEGLWFALLMELDELGKIDWSEAAADAWFVRAKKGGTRSAKPSAAKAAKSSTLLIPTELRWECTSPPPTAAK</sequence>
<feature type="region of interest" description="Disordered" evidence="1">
    <location>
        <begin position="1"/>
        <end position="21"/>
    </location>
</feature>
<evidence type="ECO:0000256" key="1">
    <source>
        <dbReference type="SAM" id="MobiDB-lite"/>
    </source>
</evidence>